<evidence type="ECO:0000313" key="2">
    <source>
        <dbReference type="Proteomes" id="UP000219338"/>
    </source>
</evidence>
<evidence type="ECO:0000313" key="1">
    <source>
        <dbReference type="EMBL" id="SJK97284.1"/>
    </source>
</evidence>
<keyword evidence="2" id="KW-1185">Reference proteome</keyword>
<organism evidence="1 2">
    <name type="scientific">Armillaria ostoyae</name>
    <name type="common">Armillaria root rot fungus</name>
    <dbReference type="NCBI Taxonomy" id="47428"/>
    <lineage>
        <taxon>Eukaryota</taxon>
        <taxon>Fungi</taxon>
        <taxon>Dikarya</taxon>
        <taxon>Basidiomycota</taxon>
        <taxon>Agaricomycotina</taxon>
        <taxon>Agaricomycetes</taxon>
        <taxon>Agaricomycetidae</taxon>
        <taxon>Agaricales</taxon>
        <taxon>Marasmiineae</taxon>
        <taxon>Physalacriaceae</taxon>
        <taxon>Armillaria</taxon>
    </lineage>
</organism>
<dbReference type="EMBL" id="FUEG01000001">
    <property type="protein sequence ID" value="SJK97284.1"/>
    <property type="molecule type" value="Genomic_DNA"/>
</dbReference>
<accession>A0A284QLE3</accession>
<protein>
    <submittedName>
        <fullName evidence="1">Uncharacterized protein</fullName>
    </submittedName>
</protein>
<sequence length="576" mass="64730">MALASATDSDRLSVKRISRLLRSLRVRCQALRVCSTVPTAQVTTYSCRRGASCSDTPLSLLPPPNSAASRLIFDRNSSAVLELSRKIYAIRDAFRDLVLNTRPPDRKSSDTTLAALCATVIGENMEHRDGHDVEGEQDIEEDTVELLYEAVPAQYRRWTLLAHAVNLIISVCPPHATLHRILLDVTLEQGLLYESEILLSALLVLVLSSTHICHPSHSDFLTELRGRWCASTGHTEKMFLQIIGDSLLTIRTANIWLSKSVDRFIHSSPVDFFVHAARILMEFLTRGSCDEQSTMDLSRKLIRWIYRHFLPLDELHHDAILDLVAICDELDMDRCQSGWIQQLRCAVACVGTQLLPNCQNSHRHPLLVYLRKVAPSPSTYEVLVEYVFVSSANFRHSKAQLQEYSIALHARNLHQLHASILSCILCHVDRLLGSLCIEKAEAMAYQEELIELVDDAEKRCFGTEDNGDGHFVWEPIVGCWFRSARDLSPPRKRLKRVYSSVSEESDSTLVCDEWSPADQSLAFASLLRNAVSSRTILHQRTSTKKIRFSSPLSSPAGQCPSSDDALNLFVYPTSPI</sequence>
<reference evidence="2" key="1">
    <citation type="journal article" date="2017" name="Nat. Ecol. Evol.">
        <title>Genome expansion and lineage-specific genetic innovations in the forest pathogenic fungi Armillaria.</title>
        <authorList>
            <person name="Sipos G."/>
            <person name="Prasanna A.N."/>
            <person name="Walter M.C."/>
            <person name="O'Connor E."/>
            <person name="Balint B."/>
            <person name="Krizsan K."/>
            <person name="Kiss B."/>
            <person name="Hess J."/>
            <person name="Varga T."/>
            <person name="Slot J."/>
            <person name="Riley R."/>
            <person name="Boka B."/>
            <person name="Rigling D."/>
            <person name="Barry K."/>
            <person name="Lee J."/>
            <person name="Mihaltcheva S."/>
            <person name="LaButti K."/>
            <person name="Lipzen A."/>
            <person name="Waldron R."/>
            <person name="Moloney N.M."/>
            <person name="Sperisen C."/>
            <person name="Kredics L."/>
            <person name="Vagvoelgyi C."/>
            <person name="Patrignani A."/>
            <person name="Fitzpatrick D."/>
            <person name="Nagy I."/>
            <person name="Doyle S."/>
            <person name="Anderson J.B."/>
            <person name="Grigoriev I.V."/>
            <person name="Gueldener U."/>
            <person name="Muensterkoetter M."/>
            <person name="Nagy L.G."/>
        </authorList>
    </citation>
    <scope>NUCLEOTIDE SEQUENCE [LARGE SCALE GENOMIC DNA]</scope>
    <source>
        <strain evidence="2">C18/9</strain>
    </source>
</reference>
<dbReference type="Proteomes" id="UP000219338">
    <property type="component" value="Unassembled WGS sequence"/>
</dbReference>
<gene>
    <name evidence="1" type="ORF">ARMOST_00535</name>
</gene>
<dbReference type="OMA" id="HICHPSH"/>
<name>A0A284QLE3_ARMOS</name>
<dbReference type="OrthoDB" id="3158032at2759"/>
<dbReference type="AlphaFoldDB" id="A0A284QLE3"/>
<proteinExistence type="predicted"/>